<name>A0A8B6EVY7_MYTGA</name>
<dbReference type="EMBL" id="UYJE01005692">
    <property type="protein sequence ID" value="VDI39496.1"/>
    <property type="molecule type" value="Genomic_DNA"/>
</dbReference>
<keyword evidence="2" id="KW-1185">Reference proteome</keyword>
<feature type="non-terminal residue" evidence="1">
    <location>
        <position position="1"/>
    </location>
</feature>
<accession>A0A8B6EVY7</accession>
<reference evidence="1" key="1">
    <citation type="submission" date="2018-11" db="EMBL/GenBank/DDBJ databases">
        <authorList>
            <person name="Alioto T."/>
            <person name="Alioto T."/>
        </authorList>
    </citation>
    <scope>NUCLEOTIDE SEQUENCE</scope>
</reference>
<dbReference type="AlphaFoldDB" id="A0A8B6EVY7"/>
<evidence type="ECO:0000313" key="2">
    <source>
        <dbReference type="Proteomes" id="UP000596742"/>
    </source>
</evidence>
<evidence type="ECO:0000313" key="1">
    <source>
        <dbReference type="EMBL" id="VDI39496.1"/>
    </source>
</evidence>
<comment type="caution">
    <text evidence="1">The sequence shown here is derived from an EMBL/GenBank/DDBJ whole genome shotgun (WGS) entry which is preliminary data.</text>
</comment>
<dbReference type="OrthoDB" id="6176854at2759"/>
<proteinExistence type="predicted"/>
<organism evidence="1 2">
    <name type="scientific">Mytilus galloprovincialis</name>
    <name type="common">Mediterranean mussel</name>
    <dbReference type="NCBI Taxonomy" id="29158"/>
    <lineage>
        <taxon>Eukaryota</taxon>
        <taxon>Metazoa</taxon>
        <taxon>Spiralia</taxon>
        <taxon>Lophotrochozoa</taxon>
        <taxon>Mollusca</taxon>
        <taxon>Bivalvia</taxon>
        <taxon>Autobranchia</taxon>
        <taxon>Pteriomorphia</taxon>
        <taxon>Mytilida</taxon>
        <taxon>Mytiloidea</taxon>
        <taxon>Mytilidae</taxon>
        <taxon>Mytilinae</taxon>
        <taxon>Mytilus</taxon>
    </lineage>
</organism>
<gene>
    <name evidence="1" type="ORF">MGAL_10B057912</name>
</gene>
<evidence type="ECO:0008006" key="3">
    <source>
        <dbReference type="Google" id="ProtNLM"/>
    </source>
</evidence>
<sequence length="276" mass="31556">MDREDKRRYLVVGSVILEIVSPQLRKRLEDFYTSKGFGCLQDFINSLPVKHILFHLRHKNSKCCVDTANCVNQQSLPLNYSQWNRMYTAGSKKHNCHCKYTAKPISLNDLDLTLLSLILLKCCSLSLDEETLISDLREFKNNYLSHNTDGAITETEYNTLWTDLTTHVLQLDPSKHNNLVIIQNRPLDESLCQYYVTCLLDVHVILEKIDTKIDATSAEIQTTIGNGNTEVMKTIGTKTAELLATMGINNDVLMAKIEEVLQNMICQRCKRNINEQ</sequence>
<dbReference type="Proteomes" id="UP000596742">
    <property type="component" value="Unassembled WGS sequence"/>
</dbReference>
<protein>
    <recommendedName>
        <fullName evidence="3">DZIP3-like HEPN domain-containing protein</fullName>
    </recommendedName>
</protein>